<protein>
    <recommendedName>
        <fullName evidence="1">Cyclic-phosphate processing Receiver domain-containing protein</fullName>
    </recommendedName>
</protein>
<sequence length="151" mass="16654">MKIYLDDERTTPDGYTRVYWPAEAIELLTTGAVTEISLDHDLGGDNRGTGYDVVLWIEEQVALHGFVPPAMKVHSANVSARTKMESGIRAIEAMVKKRTPNQDSRPAQPNRPPSCDPACPVCGVRLIDIRAKLQCSVCHRICETCCEGDRG</sequence>
<evidence type="ECO:0000313" key="2">
    <source>
        <dbReference type="EMBL" id="TWT66706.1"/>
    </source>
</evidence>
<reference evidence="2 3" key="1">
    <citation type="submission" date="2019-02" db="EMBL/GenBank/DDBJ databases">
        <title>Deep-cultivation of Planctomycetes and their phenomic and genomic characterization uncovers novel biology.</title>
        <authorList>
            <person name="Wiegand S."/>
            <person name="Jogler M."/>
            <person name="Boedeker C."/>
            <person name="Pinto D."/>
            <person name="Vollmers J."/>
            <person name="Rivas-Marin E."/>
            <person name="Kohn T."/>
            <person name="Peeters S.H."/>
            <person name="Heuer A."/>
            <person name="Rast P."/>
            <person name="Oberbeckmann S."/>
            <person name="Bunk B."/>
            <person name="Jeske O."/>
            <person name="Meyerdierks A."/>
            <person name="Storesund J.E."/>
            <person name="Kallscheuer N."/>
            <person name="Luecker S."/>
            <person name="Lage O.M."/>
            <person name="Pohl T."/>
            <person name="Merkel B.J."/>
            <person name="Hornburger P."/>
            <person name="Mueller R.-W."/>
            <person name="Bruemmer F."/>
            <person name="Labrenz M."/>
            <person name="Spormann A.M."/>
            <person name="Op Den Camp H."/>
            <person name="Overmann J."/>
            <person name="Amann R."/>
            <person name="Jetten M.S.M."/>
            <person name="Mascher T."/>
            <person name="Medema M.H."/>
            <person name="Devos D.P."/>
            <person name="Kaster A.-K."/>
            <person name="Ovreas L."/>
            <person name="Rohde M."/>
            <person name="Galperin M.Y."/>
            <person name="Jogler C."/>
        </authorList>
    </citation>
    <scope>NUCLEOTIDE SEQUENCE [LARGE SCALE GENOMIC DNA]</scope>
    <source>
        <strain evidence="2 3">CA85</strain>
    </source>
</reference>
<keyword evidence="3" id="KW-1185">Reference proteome</keyword>
<organism evidence="2 3">
    <name type="scientific">Allorhodopirellula solitaria</name>
    <dbReference type="NCBI Taxonomy" id="2527987"/>
    <lineage>
        <taxon>Bacteria</taxon>
        <taxon>Pseudomonadati</taxon>
        <taxon>Planctomycetota</taxon>
        <taxon>Planctomycetia</taxon>
        <taxon>Pirellulales</taxon>
        <taxon>Pirellulaceae</taxon>
        <taxon>Allorhodopirellula</taxon>
    </lineage>
</organism>
<dbReference type="Pfam" id="PF20274">
    <property type="entry name" value="cREC_REC"/>
    <property type="match status" value="1"/>
</dbReference>
<dbReference type="RefSeq" id="WP_246112756.1">
    <property type="nucleotide sequence ID" value="NZ_SJPK01000005.1"/>
</dbReference>
<evidence type="ECO:0000313" key="3">
    <source>
        <dbReference type="Proteomes" id="UP000318053"/>
    </source>
</evidence>
<dbReference type="AlphaFoldDB" id="A0A5C5XTT7"/>
<dbReference type="EMBL" id="SJPK01000005">
    <property type="protein sequence ID" value="TWT66706.1"/>
    <property type="molecule type" value="Genomic_DNA"/>
</dbReference>
<proteinExistence type="predicted"/>
<feature type="domain" description="Cyclic-phosphate processing Receiver" evidence="1">
    <location>
        <begin position="1"/>
        <end position="89"/>
    </location>
</feature>
<dbReference type="Proteomes" id="UP000318053">
    <property type="component" value="Unassembled WGS sequence"/>
</dbReference>
<accession>A0A5C5XTT7</accession>
<dbReference type="InterPro" id="IPR046909">
    <property type="entry name" value="cREC_REC"/>
</dbReference>
<name>A0A5C5XTT7_9BACT</name>
<gene>
    <name evidence="2" type="ORF">CA85_28030</name>
</gene>
<comment type="caution">
    <text evidence="2">The sequence shown here is derived from an EMBL/GenBank/DDBJ whole genome shotgun (WGS) entry which is preliminary data.</text>
</comment>
<evidence type="ECO:0000259" key="1">
    <source>
        <dbReference type="Pfam" id="PF20274"/>
    </source>
</evidence>